<dbReference type="WBParaSite" id="SRAE_2000468800.1">
    <property type="protein sequence ID" value="SRAE_2000468800.1"/>
    <property type="gene ID" value="WBGene00264925"/>
</dbReference>
<sequence>MKLSIKFINILSFFVIIQTIFGQSVFDDLIDGALRLVKPIIETAKPIVEDIGRSTQKDNAESPLRDENILGIHPLANKNYVPICKGNSRICEFISCSAHNFKYDSNFANLNLVAQLMGDKKMRKALSSNPQTVTEVCQEQGLSETECKLFARGFTLMDNFITNLEGNEDSINNSTMHDEINKNDNHIISHNPSFDVPIRPNKDKDEYDIDIDEKGNLNDDYTYYQSSLPRTGSRNWSSKQKNVPLPRPTTLPIKPISTTHLKIKSISFGESINDKITVPRAQLPKSKQGLIPIIPVNRPHISRRDATKKVPIKKNTPANNRGKKRLGKNEQIRFQPKKSNQIQLKNKNNNQKRVPKSIDEKILISNFINELNLKINRKIVKRSSDYYDDVSPSTKPENKSENKDINLYDDNGFDEHKKTLGNNENKNNILKKNCLQFLG</sequence>
<keyword evidence="2" id="KW-0732">Signal</keyword>
<feature type="compositionally biased region" description="Polar residues" evidence="1">
    <location>
        <begin position="228"/>
        <end position="241"/>
    </location>
</feature>
<gene>
    <name evidence="3 5 6" type="ORF">SRAE_2000468800</name>
</gene>
<evidence type="ECO:0000256" key="2">
    <source>
        <dbReference type="SAM" id="SignalP"/>
    </source>
</evidence>
<dbReference type="GeneID" id="36382418"/>
<evidence type="ECO:0000313" key="5">
    <source>
        <dbReference type="WBParaSite" id="SRAE_2000468800.1"/>
    </source>
</evidence>
<feature type="signal peptide" evidence="2">
    <location>
        <begin position="1"/>
        <end position="22"/>
    </location>
</feature>
<feature type="compositionally biased region" description="Low complexity" evidence="1">
    <location>
        <begin position="337"/>
        <end position="352"/>
    </location>
</feature>
<feature type="region of interest" description="Disordered" evidence="1">
    <location>
        <begin position="386"/>
        <end position="410"/>
    </location>
</feature>
<dbReference type="AlphaFoldDB" id="A0A090LJP9"/>
<feature type="region of interest" description="Disordered" evidence="1">
    <location>
        <begin position="228"/>
        <end position="251"/>
    </location>
</feature>
<dbReference type="Proteomes" id="UP000035682">
    <property type="component" value="Unplaced"/>
</dbReference>
<feature type="region of interest" description="Disordered" evidence="1">
    <location>
        <begin position="297"/>
        <end position="353"/>
    </location>
</feature>
<reference evidence="3 4" key="1">
    <citation type="submission" date="2014-09" db="EMBL/GenBank/DDBJ databases">
        <authorList>
            <person name="Martin A.A."/>
        </authorList>
    </citation>
    <scope>NUCLEOTIDE SEQUENCE</scope>
    <source>
        <strain evidence="4">ED321</strain>
        <strain evidence="3">ED321 Heterogonic</strain>
    </source>
</reference>
<evidence type="ECO:0000313" key="3">
    <source>
        <dbReference type="EMBL" id="CEF70047.1"/>
    </source>
</evidence>
<evidence type="ECO:0000313" key="6">
    <source>
        <dbReference type="WormBase" id="SRAE_2000468800"/>
    </source>
</evidence>
<name>A0A090LJP9_STRRB</name>
<dbReference type="RefSeq" id="XP_024509246.1">
    <property type="nucleotide sequence ID" value="XM_024643592.1"/>
</dbReference>
<dbReference type="WormBase" id="SRAE_2000468800">
    <property type="protein sequence ID" value="SRP00352"/>
    <property type="gene ID" value="WBGene00264925"/>
</dbReference>
<organism evidence="3">
    <name type="scientific">Strongyloides ratti</name>
    <name type="common">Parasitic roundworm</name>
    <dbReference type="NCBI Taxonomy" id="34506"/>
    <lineage>
        <taxon>Eukaryota</taxon>
        <taxon>Metazoa</taxon>
        <taxon>Ecdysozoa</taxon>
        <taxon>Nematoda</taxon>
        <taxon>Chromadorea</taxon>
        <taxon>Rhabditida</taxon>
        <taxon>Tylenchina</taxon>
        <taxon>Panagrolaimomorpha</taxon>
        <taxon>Strongyloidoidea</taxon>
        <taxon>Strongyloididae</taxon>
        <taxon>Strongyloides</taxon>
    </lineage>
</organism>
<evidence type="ECO:0000256" key="1">
    <source>
        <dbReference type="SAM" id="MobiDB-lite"/>
    </source>
</evidence>
<reference evidence="5" key="2">
    <citation type="submission" date="2020-12" db="UniProtKB">
        <authorList>
            <consortium name="WormBaseParasite"/>
        </authorList>
    </citation>
    <scope>IDENTIFICATION</scope>
</reference>
<feature type="region of interest" description="Disordered" evidence="1">
    <location>
        <begin position="183"/>
        <end position="202"/>
    </location>
</feature>
<accession>A0A090LJP9</accession>
<dbReference type="EMBL" id="LN609529">
    <property type="protein sequence ID" value="CEF70047.1"/>
    <property type="molecule type" value="Genomic_DNA"/>
</dbReference>
<proteinExistence type="predicted"/>
<feature type="compositionally biased region" description="Basic and acidic residues" evidence="1">
    <location>
        <begin position="396"/>
        <end position="406"/>
    </location>
</feature>
<protein>
    <submittedName>
        <fullName evidence="3 5">Uncharacterized protein</fullName>
    </submittedName>
</protein>
<dbReference type="OrthoDB" id="5804099at2759"/>
<feature type="chain" id="PRO_5015030813" evidence="2">
    <location>
        <begin position="23"/>
        <end position="439"/>
    </location>
</feature>
<dbReference type="CTD" id="36382418"/>
<evidence type="ECO:0000313" key="4">
    <source>
        <dbReference type="Proteomes" id="UP000035682"/>
    </source>
</evidence>
<keyword evidence="4" id="KW-1185">Reference proteome</keyword>
<dbReference type="STRING" id="34506.A0A090LJP9"/>